<dbReference type="Proteomes" id="UP000807353">
    <property type="component" value="Unassembled WGS sequence"/>
</dbReference>
<sequence length="249" mass="28176">MRKAYVFALAFFNWNIGNVHSFPSPSHLSTTTAAISQHQRSYNAHLDSRQIRNADYSSKSPSPPGLNPELEAAYNSKAHPQTSQGISSASPTMESKDGKIKATRSIGVRGRYSNLERKYMLFLDDHNPENTTPSGVGKYNLGDKQRRRLAPGRPVDTSSPTGRLDSEKIYFTRAPRKIDGGWRKKRQETIHSINRPPSPFDDIARAPKVRRAEGEIPLLPQRQISHWFFKNFPAVRIPSAYRKPFSKMN</sequence>
<dbReference type="EMBL" id="MU150294">
    <property type="protein sequence ID" value="KAF9460711.1"/>
    <property type="molecule type" value="Genomic_DNA"/>
</dbReference>
<gene>
    <name evidence="2" type="ORF">BDZ94DRAFT_1238211</name>
</gene>
<evidence type="ECO:0000313" key="2">
    <source>
        <dbReference type="EMBL" id="KAF9460711.1"/>
    </source>
</evidence>
<organism evidence="2 3">
    <name type="scientific">Collybia nuda</name>
    <dbReference type="NCBI Taxonomy" id="64659"/>
    <lineage>
        <taxon>Eukaryota</taxon>
        <taxon>Fungi</taxon>
        <taxon>Dikarya</taxon>
        <taxon>Basidiomycota</taxon>
        <taxon>Agaricomycotina</taxon>
        <taxon>Agaricomycetes</taxon>
        <taxon>Agaricomycetidae</taxon>
        <taxon>Agaricales</taxon>
        <taxon>Tricholomatineae</taxon>
        <taxon>Clitocybaceae</taxon>
        <taxon>Collybia</taxon>
    </lineage>
</organism>
<protein>
    <submittedName>
        <fullName evidence="2">Uncharacterized protein</fullName>
    </submittedName>
</protein>
<feature type="compositionally biased region" description="Polar residues" evidence="1">
    <location>
        <begin position="78"/>
        <end position="93"/>
    </location>
</feature>
<feature type="region of interest" description="Disordered" evidence="1">
    <location>
        <begin position="76"/>
        <end position="102"/>
    </location>
</feature>
<name>A0A9P5Y3N2_9AGAR</name>
<proteinExistence type="predicted"/>
<dbReference type="AlphaFoldDB" id="A0A9P5Y3N2"/>
<evidence type="ECO:0000256" key="1">
    <source>
        <dbReference type="SAM" id="MobiDB-lite"/>
    </source>
</evidence>
<keyword evidence="3" id="KW-1185">Reference proteome</keyword>
<evidence type="ECO:0000313" key="3">
    <source>
        <dbReference type="Proteomes" id="UP000807353"/>
    </source>
</evidence>
<comment type="caution">
    <text evidence="2">The sequence shown here is derived from an EMBL/GenBank/DDBJ whole genome shotgun (WGS) entry which is preliminary data.</text>
</comment>
<accession>A0A9P5Y3N2</accession>
<reference evidence="2" key="1">
    <citation type="submission" date="2020-11" db="EMBL/GenBank/DDBJ databases">
        <authorList>
            <consortium name="DOE Joint Genome Institute"/>
            <person name="Ahrendt S."/>
            <person name="Riley R."/>
            <person name="Andreopoulos W."/>
            <person name="Labutti K."/>
            <person name="Pangilinan J."/>
            <person name="Ruiz-Duenas F.J."/>
            <person name="Barrasa J.M."/>
            <person name="Sanchez-Garcia M."/>
            <person name="Camarero S."/>
            <person name="Miyauchi S."/>
            <person name="Serrano A."/>
            <person name="Linde D."/>
            <person name="Babiker R."/>
            <person name="Drula E."/>
            <person name="Ayuso-Fernandez I."/>
            <person name="Pacheco R."/>
            <person name="Padilla G."/>
            <person name="Ferreira P."/>
            <person name="Barriuso J."/>
            <person name="Kellner H."/>
            <person name="Castanera R."/>
            <person name="Alfaro M."/>
            <person name="Ramirez L."/>
            <person name="Pisabarro A.G."/>
            <person name="Kuo A."/>
            <person name="Tritt A."/>
            <person name="Lipzen A."/>
            <person name="He G."/>
            <person name="Yan M."/>
            <person name="Ng V."/>
            <person name="Cullen D."/>
            <person name="Martin F."/>
            <person name="Rosso M.-N."/>
            <person name="Henrissat B."/>
            <person name="Hibbett D."/>
            <person name="Martinez A.T."/>
            <person name="Grigoriev I.V."/>
        </authorList>
    </citation>
    <scope>NUCLEOTIDE SEQUENCE</scope>
    <source>
        <strain evidence="2">CBS 247.69</strain>
    </source>
</reference>
<feature type="region of interest" description="Disordered" evidence="1">
    <location>
        <begin position="126"/>
        <end position="163"/>
    </location>
</feature>